<accession>A0A9D1L9Y1</accession>
<dbReference type="InterPro" id="IPR003711">
    <property type="entry name" value="CarD-like/TRCF_RID"/>
</dbReference>
<feature type="domain" description="CarD-like/TRCF RNAP-interacting" evidence="1">
    <location>
        <begin position="2"/>
        <end position="112"/>
    </location>
</feature>
<dbReference type="Pfam" id="PF02559">
    <property type="entry name" value="CarD_TRCF_RID"/>
    <property type="match status" value="1"/>
</dbReference>
<proteinExistence type="predicted"/>
<reference evidence="2" key="2">
    <citation type="journal article" date="2021" name="PeerJ">
        <title>Extensive microbial diversity within the chicken gut microbiome revealed by metagenomics and culture.</title>
        <authorList>
            <person name="Gilroy R."/>
            <person name="Ravi A."/>
            <person name="Getino M."/>
            <person name="Pursley I."/>
            <person name="Horton D.L."/>
            <person name="Alikhan N.F."/>
            <person name="Baker D."/>
            <person name="Gharbi K."/>
            <person name="Hall N."/>
            <person name="Watson M."/>
            <person name="Adriaenssens E.M."/>
            <person name="Foster-Nyarko E."/>
            <person name="Jarju S."/>
            <person name="Secka A."/>
            <person name="Antonio M."/>
            <person name="Oren A."/>
            <person name="Chaudhuri R.R."/>
            <person name="La Ragione R."/>
            <person name="Hildebrand F."/>
            <person name="Pallen M.J."/>
        </authorList>
    </citation>
    <scope>NUCLEOTIDE SEQUENCE</scope>
    <source>
        <strain evidence="2">CHK195-4489</strain>
    </source>
</reference>
<dbReference type="Gene3D" id="1.20.58.1290">
    <property type="entry name" value="CarD-like, C-terminal domain"/>
    <property type="match status" value="1"/>
</dbReference>
<dbReference type="EMBL" id="DVMM01000003">
    <property type="protein sequence ID" value="HIU28687.1"/>
    <property type="molecule type" value="Genomic_DNA"/>
</dbReference>
<dbReference type="AlphaFoldDB" id="A0A9D1L9Y1"/>
<organism evidence="2 3">
    <name type="scientific">Candidatus Egerieisoma faecipullorum</name>
    <dbReference type="NCBI Taxonomy" id="2840963"/>
    <lineage>
        <taxon>Bacteria</taxon>
        <taxon>Bacillati</taxon>
        <taxon>Bacillota</taxon>
        <taxon>Clostridia</taxon>
        <taxon>Eubacteriales</taxon>
        <taxon>Clostridiaceae</taxon>
        <taxon>Clostridiaceae incertae sedis</taxon>
        <taxon>Candidatus Egerieisoma</taxon>
    </lineage>
</organism>
<dbReference type="SUPFAM" id="SSF141259">
    <property type="entry name" value="CarD-like"/>
    <property type="match status" value="1"/>
</dbReference>
<dbReference type="SMART" id="SM01058">
    <property type="entry name" value="CarD_TRCF"/>
    <property type="match status" value="1"/>
</dbReference>
<dbReference type="InterPro" id="IPR052531">
    <property type="entry name" value="CarD-like_regulator"/>
</dbReference>
<dbReference type="InterPro" id="IPR048792">
    <property type="entry name" value="CarD_C"/>
</dbReference>
<sequence>MKYKIGDKVVHPFHGAGIITSIEEKECFGETHLYYLLNLPHSKLELNIPVDSADSIGLRPVMPPEEADAVFAQLALPCEINTVNWNKKHRENLDKLRTGNILDAVDVYKYLRLRERKRSLSTGEKKLLTNSKNAIFSELMFATGVSEEALTEKIDAIFTKLEQECGL</sequence>
<dbReference type="PANTHER" id="PTHR38447">
    <property type="entry name" value="TRANSCRIPTION FACTOR YDEB-RELATED"/>
    <property type="match status" value="1"/>
</dbReference>
<dbReference type="Gene3D" id="2.40.10.170">
    <property type="match status" value="1"/>
</dbReference>
<dbReference type="Proteomes" id="UP000824089">
    <property type="component" value="Unassembled WGS sequence"/>
</dbReference>
<gene>
    <name evidence="2" type="ORF">IAD50_00140</name>
</gene>
<evidence type="ECO:0000259" key="1">
    <source>
        <dbReference type="SMART" id="SM01058"/>
    </source>
</evidence>
<dbReference type="PANTHER" id="PTHR38447:SF1">
    <property type="entry name" value="RNA POLYMERASE-BINDING TRANSCRIPTION FACTOR CARD"/>
    <property type="match status" value="1"/>
</dbReference>
<evidence type="ECO:0000313" key="2">
    <source>
        <dbReference type="EMBL" id="HIU28687.1"/>
    </source>
</evidence>
<reference evidence="2" key="1">
    <citation type="submission" date="2020-10" db="EMBL/GenBank/DDBJ databases">
        <authorList>
            <person name="Gilroy R."/>
        </authorList>
    </citation>
    <scope>NUCLEOTIDE SEQUENCE</scope>
    <source>
        <strain evidence="2">CHK195-4489</strain>
    </source>
</reference>
<dbReference type="Pfam" id="PF21095">
    <property type="entry name" value="CarD_C"/>
    <property type="match status" value="1"/>
</dbReference>
<dbReference type="InterPro" id="IPR042215">
    <property type="entry name" value="CarD-like_C"/>
</dbReference>
<dbReference type="GO" id="GO:0009303">
    <property type="term" value="P:rRNA transcription"/>
    <property type="evidence" value="ECO:0007669"/>
    <property type="project" value="TreeGrafter"/>
</dbReference>
<evidence type="ECO:0000313" key="3">
    <source>
        <dbReference type="Proteomes" id="UP000824089"/>
    </source>
</evidence>
<protein>
    <submittedName>
        <fullName evidence="2">CarD family transcriptional regulator</fullName>
    </submittedName>
</protein>
<name>A0A9D1L9Y1_9CLOT</name>
<dbReference type="InterPro" id="IPR036101">
    <property type="entry name" value="CarD-like/TRCF_RID_sf"/>
</dbReference>
<comment type="caution">
    <text evidence="2">The sequence shown here is derived from an EMBL/GenBank/DDBJ whole genome shotgun (WGS) entry which is preliminary data.</text>
</comment>